<accession>Q5L181</accession>
<dbReference type="KEGG" id="gka:GK1014"/>
<dbReference type="STRING" id="235909.GK1014"/>
<dbReference type="HOGENOM" id="CLU_1861201_0_0_9"/>
<dbReference type="EMBL" id="BA000043">
    <property type="protein sequence ID" value="BAD75299.1"/>
    <property type="molecule type" value="Genomic_DNA"/>
</dbReference>
<dbReference type="eggNOG" id="ENOG5033CRU">
    <property type="taxonomic scope" value="Bacteria"/>
</dbReference>
<keyword evidence="3" id="KW-1185">Reference proteome</keyword>
<dbReference type="RefSeq" id="WP_011230514.1">
    <property type="nucleotide sequence ID" value="NC_006510.1"/>
</dbReference>
<protein>
    <submittedName>
        <fullName evidence="2">Hypothetical conserved protein</fullName>
    </submittedName>
</protein>
<organism evidence="2 3">
    <name type="scientific">Geobacillus kaustophilus (strain HTA426)</name>
    <dbReference type="NCBI Taxonomy" id="235909"/>
    <lineage>
        <taxon>Bacteria</taxon>
        <taxon>Bacillati</taxon>
        <taxon>Bacillota</taxon>
        <taxon>Bacilli</taxon>
        <taxon>Bacillales</taxon>
        <taxon>Anoxybacillaceae</taxon>
        <taxon>Geobacillus</taxon>
        <taxon>Geobacillus thermoleovorans group</taxon>
    </lineage>
</organism>
<feature type="signal peptide" evidence="1">
    <location>
        <begin position="1"/>
        <end position="29"/>
    </location>
</feature>
<evidence type="ECO:0000313" key="3">
    <source>
        <dbReference type="Proteomes" id="UP000001172"/>
    </source>
</evidence>
<sequence length="148" mass="16264">MFKKLKTKIVTSLFSAILLTSLFIDYASAASYTYLNQDVTAYTAPAGSLTYYGTTPQKYKTAAVHPKTCGSPSSGTIFPFGAVIKTSTVLKTPSGTSMQYFTVEDMGDVFCSRGLTRQWFDIYFGYTSSDINQAKLFGIKTVSYTVTY</sequence>
<evidence type="ECO:0000313" key="2">
    <source>
        <dbReference type="EMBL" id="BAD75299.1"/>
    </source>
</evidence>
<reference evidence="2 3" key="1">
    <citation type="journal article" date="2004" name="Nucleic Acids Res.">
        <title>Thermoadaptation trait revealed by the genome sequence of thermophilic Geobacillus kaustophilus.</title>
        <authorList>
            <person name="Takami H."/>
            <person name="Takaki Y."/>
            <person name="Chee G.J."/>
            <person name="Nishi S."/>
            <person name="Shimamura S."/>
            <person name="Suzuki H."/>
            <person name="Matsui S."/>
            <person name="Uchiyama I."/>
        </authorList>
    </citation>
    <scope>NUCLEOTIDE SEQUENCE [LARGE SCALE GENOMIC DNA]</scope>
    <source>
        <strain evidence="2 3">HTA426</strain>
    </source>
</reference>
<dbReference type="Proteomes" id="UP000001172">
    <property type="component" value="Chromosome"/>
</dbReference>
<evidence type="ECO:0000256" key="1">
    <source>
        <dbReference type="SAM" id="SignalP"/>
    </source>
</evidence>
<dbReference type="AlphaFoldDB" id="Q5L181"/>
<gene>
    <name evidence="2" type="ordered locus">GK1014</name>
</gene>
<name>Q5L181_GEOKA</name>
<keyword evidence="1" id="KW-0732">Signal</keyword>
<proteinExistence type="predicted"/>
<feature type="chain" id="PRO_5004258142" evidence="1">
    <location>
        <begin position="30"/>
        <end position="148"/>
    </location>
</feature>